<dbReference type="Gene3D" id="3.40.50.1820">
    <property type="entry name" value="alpha/beta hydrolase"/>
    <property type="match status" value="1"/>
</dbReference>
<organism evidence="1">
    <name type="scientific">marine metagenome</name>
    <dbReference type="NCBI Taxonomy" id="408172"/>
    <lineage>
        <taxon>unclassified sequences</taxon>
        <taxon>metagenomes</taxon>
        <taxon>ecological metagenomes</taxon>
    </lineage>
</organism>
<proteinExistence type="predicted"/>
<evidence type="ECO:0000313" key="1">
    <source>
        <dbReference type="EMBL" id="SVC49742.1"/>
    </source>
</evidence>
<dbReference type="EMBL" id="UINC01094477">
    <property type="protein sequence ID" value="SVC49742.1"/>
    <property type="molecule type" value="Genomic_DNA"/>
</dbReference>
<name>A0A382MQL7_9ZZZZ</name>
<accession>A0A382MQL7</accession>
<dbReference type="SUPFAM" id="SSF53474">
    <property type="entry name" value="alpha/beta-Hydrolases"/>
    <property type="match status" value="1"/>
</dbReference>
<dbReference type="AlphaFoldDB" id="A0A382MQL7"/>
<protein>
    <submittedName>
        <fullName evidence="1">Uncharacterized protein</fullName>
    </submittedName>
</protein>
<reference evidence="1" key="1">
    <citation type="submission" date="2018-05" db="EMBL/GenBank/DDBJ databases">
        <authorList>
            <person name="Lanie J.A."/>
            <person name="Ng W.-L."/>
            <person name="Kazmierczak K.M."/>
            <person name="Andrzejewski T.M."/>
            <person name="Davidsen T.M."/>
            <person name="Wayne K.J."/>
            <person name="Tettelin H."/>
            <person name="Glass J.I."/>
            <person name="Rusch D."/>
            <person name="Podicherti R."/>
            <person name="Tsui H.-C.T."/>
            <person name="Winkler M.E."/>
        </authorList>
    </citation>
    <scope>NUCLEOTIDE SEQUENCE</scope>
</reference>
<gene>
    <name evidence="1" type="ORF">METZ01_LOCUS302596</name>
</gene>
<feature type="non-terminal residue" evidence="1">
    <location>
        <position position="141"/>
    </location>
</feature>
<dbReference type="InterPro" id="IPR029058">
    <property type="entry name" value="AB_hydrolase_fold"/>
</dbReference>
<sequence length="141" mass="15455">MSLNSLNIDLAHALVGTSEALDLLGESRIRLGSRVMDPKAQLVAEFVKSIRIPGYFPPLEELRQQLITAVDMLDEPPPRLERKENISVPVSEGQIPARIYAATCHNSGLLPVLAYFHGGGWVQGDIRTHDGLCSRLALWSG</sequence>